<proteinExistence type="predicted"/>
<dbReference type="AlphaFoldDB" id="A0A8J4WF84"/>
<sequence>MTFSDSATTTKTTTGLIVINGIIYQNRQPVKKATAISMSTLNSSVCLTVKSSITPNPVIWRAWITCGVKSVTDKEVITQIRMNTKLLYDSKENYNCYFWTDSFVRCVVCVIHHDTCDDKLLNVTPDVTSTISMNFEPTLMFYRQ</sequence>
<name>A0A8J4WF84_9TREM</name>
<evidence type="ECO:0000313" key="2">
    <source>
        <dbReference type="Proteomes" id="UP000748531"/>
    </source>
</evidence>
<dbReference type="EMBL" id="LUCH01005601">
    <property type="protein sequence ID" value="KAF5397929.1"/>
    <property type="molecule type" value="Genomic_DNA"/>
</dbReference>
<protein>
    <submittedName>
        <fullName evidence="1">Uncharacterized protein</fullName>
    </submittedName>
</protein>
<comment type="caution">
    <text evidence="1">The sequence shown here is derived from an EMBL/GenBank/DDBJ whole genome shotgun (WGS) entry which is preliminary data.</text>
</comment>
<organism evidence="1 2">
    <name type="scientific">Paragonimus heterotremus</name>
    <dbReference type="NCBI Taxonomy" id="100268"/>
    <lineage>
        <taxon>Eukaryota</taxon>
        <taxon>Metazoa</taxon>
        <taxon>Spiralia</taxon>
        <taxon>Lophotrochozoa</taxon>
        <taxon>Platyhelminthes</taxon>
        <taxon>Trematoda</taxon>
        <taxon>Digenea</taxon>
        <taxon>Plagiorchiida</taxon>
        <taxon>Troglotremata</taxon>
        <taxon>Troglotrematidae</taxon>
        <taxon>Paragonimus</taxon>
    </lineage>
</organism>
<evidence type="ECO:0000313" key="1">
    <source>
        <dbReference type="EMBL" id="KAF5397929.1"/>
    </source>
</evidence>
<reference evidence="1" key="1">
    <citation type="submission" date="2019-05" db="EMBL/GenBank/DDBJ databases">
        <title>Annotation for the trematode Paragonimus heterotremus.</title>
        <authorList>
            <person name="Choi Y.-J."/>
        </authorList>
    </citation>
    <scope>NUCLEOTIDE SEQUENCE</scope>
    <source>
        <strain evidence="1">LC</strain>
    </source>
</reference>
<dbReference type="Proteomes" id="UP000748531">
    <property type="component" value="Unassembled WGS sequence"/>
</dbReference>
<accession>A0A8J4WF84</accession>
<gene>
    <name evidence="1" type="ORF">PHET_09034</name>
</gene>
<keyword evidence="2" id="KW-1185">Reference proteome</keyword>